<name>A0A383TUX1_9FLAO</name>
<dbReference type="GO" id="GO:0052655">
    <property type="term" value="F:L-valine-2-oxoglutarate transaminase activity"/>
    <property type="evidence" value="ECO:0007669"/>
    <property type="project" value="RHEA"/>
</dbReference>
<dbReference type="Pfam" id="PF01063">
    <property type="entry name" value="Aminotran_4"/>
    <property type="match status" value="1"/>
</dbReference>
<evidence type="ECO:0000256" key="12">
    <source>
        <dbReference type="ARBA" id="ARBA00048212"/>
    </source>
</evidence>
<keyword evidence="7 18" id="KW-0032">Aminotransferase</keyword>
<dbReference type="UniPathway" id="UPA00049">
    <property type="reaction ID" value="UER00062"/>
</dbReference>
<evidence type="ECO:0000256" key="18">
    <source>
        <dbReference type="RuleBase" id="RU004517"/>
    </source>
</evidence>
<accession>A0A383TUX1</accession>
<feature type="modified residue" description="N6-(pyridoxal phosphate)lysine" evidence="15">
    <location>
        <position position="189"/>
    </location>
</feature>
<protein>
    <recommendedName>
        <fullName evidence="18">Branched-chain-amino-acid aminotransferase</fullName>
        <ecNumber evidence="18">2.6.1.42</ecNumber>
    </recommendedName>
</protein>
<evidence type="ECO:0000256" key="17">
    <source>
        <dbReference type="RuleBase" id="RU004516"/>
    </source>
</evidence>
<comment type="pathway">
    <text evidence="4">Amino-acid biosynthesis; L-valine biosynthesis; L-valine from pyruvate: step 4/4.</text>
</comment>
<dbReference type="Gene3D" id="3.20.10.10">
    <property type="entry name" value="D-amino Acid Aminotransferase, subunit A, domain 2"/>
    <property type="match status" value="1"/>
</dbReference>
<sequence length="351" mass="39587">MRIENIEKTRLTADVFEEKNFGSSFSDHMLVCEFKENEWQEPVIKPYGQINFTPAMHALHYGQACFEGMKAFKGENGDVFLFRPEKNFERINKSAERLAMPAIPKEIFLDGLKALIDLDRAWVPSKYGMSLYIRPVIFSTEEIISARGSNSFMFVILTSIAPDYYNKPLRVKVADHYSRAANGGVGYAKAAGNYGASFYPTGLAKEEGFDQVIWTDAATHSYFEEAGTMNIFVRIEDKLLTAPISDRILNGVTRDSLILLAEKNGMTVEQRPIEVSEVYEANQNGSLKEVFGCGTAVVLNNFSAIGYTDKVMELPEITEESWGPQLKKQMNEIQYGIADDPFGWRVLVERK</sequence>
<comment type="cofactor">
    <cofactor evidence="1 17">
        <name>pyridoxal 5'-phosphate</name>
        <dbReference type="ChEBI" id="CHEBI:597326"/>
    </cofactor>
</comment>
<evidence type="ECO:0000256" key="11">
    <source>
        <dbReference type="ARBA" id="ARBA00023304"/>
    </source>
</evidence>
<evidence type="ECO:0000256" key="4">
    <source>
        <dbReference type="ARBA" id="ARBA00004931"/>
    </source>
</evidence>
<comment type="catalytic activity">
    <reaction evidence="14 18">
        <text>L-leucine + 2-oxoglutarate = 4-methyl-2-oxopentanoate + L-glutamate</text>
        <dbReference type="Rhea" id="RHEA:18321"/>
        <dbReference type="ChEBI" id="CHEBI:16810"/>
        <dbReference type="ChEBI" id="CHEBI:17865"/>
        <dbReference type="ChEBI" id="CHEBI:29985"/>
        <dbReference type="ChEBI" id="CHEBI:57427"/>
        <dbReference type="EC" id="2.6.1.42"/>
    </reaction>
</comment>
<dbReference type="RefSeq" id="WP_119058995.1">
    <property type="nucleotide sequence ID" value="NZ_UNSC01000001.1"/>
</dbReference>
<evidence type="ECO:0000256" key="6">
    <source>
        <dbReference type="ARBA" id="ARBA00009320"/>
    </source>
</evidence>
<evidence type="ECO:0000256" key="3">
    <source>
        <dbReference type="ARBA" id="ARBA00004824"/>
    </source>
</evidence>
<evidence type="ECO:0000256" key="7">
    <source>
        <dbReference type="ARBA" id="ARBA00022576"/>
    </source>
</evidence>
<dbReference type="PANTHER" id="PTHR11825:SF44">
    <property type="entry name" value="BRANCHED-CHAIN-AMINO-ACID AMINOTRANSFERASE"/>
    <property type="match status" value="1"/>
</dbReference>
<dbReference type="PIRSF" id="PIRSF006468">
    <property type="entry name" value="BCAT1"/>
    <property type="match status" value="1"/>
</dbReference>
<comment type="function">
    <text evidence="2">Acts on leucine, isoleucine and valine.</text>
</comment>
<dbReference type="UniPathway" id="UPA00047">
    <property type="reaction ID" value="UER00058"/>
</dbReference>
<comment type="pathway">
    <text evidence="3">Amino-acid biosynthesis; L-isoleucine biosynthesis; L-isoleucine from 2-oxobutanoate: step 4/4.</text>
</comment>
<evidence type="ECO:0000256" key="15">
    <source>
        <dbReference type="PIRSR" id="PIRSR006468-1"/>
    </source>
</evidence>
<organism evidence="19 20">
    <name type="scientific">Candidatus Ornithobacterium hominis</name>
    <dbReference type="NCBI Taxonomy" id="2497989"/>
    <lineage>
        <taxon>Bacteria</taxon>
        <taxon>Pseudomonadati</taxon>
        <taxon>Bacteroidota</taxon>
        <taxon>Flavobacteriia</taxon>
        <taxon>Flavobacteriales</taxon>
        <taxon>Weeksellaceae</taxon>
        <taxon>Ornithobacterium</taxon>
    </lineage>
</organism>
<comment type="pathway">
    <text evidence="5">Amino-acid biosynthesis; L-leucine biosynthesis; L-leucine from 3-methyl-2-oxobutanoate: step 4/4.</text>
</comment>
<dbReference type="NCBIfam" id="NF009897">
    <property type="entry name" value="PRK13357.1"/>
    <property type="match status" value="1"/>
</dbReference>
<dbReference type="EMBL" id="UNSC01000001">
    <property type="protein sequence ID" value="SZD71434.1"/>
    <property type="molecule type" value="Genomic_DNA"/>
</dbReference>
<evidence type="ECO:0000256" key="16">
    <source>
        <dbReference type="RuleBase" id="RU004106"/>
    </source>
</evidence>
<comment type="catalytic activity">
    <reaction evidence="12 18">
        <text>L-valine + 2-oxoglutarate = 3-methyl-2-oxobutanoate + L-glutamate</text>
        <dbReference type="Rhea" id="RHEA:24813"/>
        <dbReference type="ChEBI" id="CHEBI:11851"/>
        <dbReference type="ChEBI" id="CHEBI:16810"/>
        <dbReference type="ChEBI" id="CHEBI:29985"/>
        <dbReference type="ChEBI" id="CHEBI:57762"/>
        <dbReference type="EC" id="2.6.1.42"/>
    </reaction>
</comment>
<dbReference type="SUPFAM" id="SSF56752">
    <property type="entry name" value="D-aminoacid aminotransferase-like PLP-dependent enzymes"/>
    <property type="match status" value="1"/>
</dbReference>
<evidence type="ECO:0000256" key="2">
    <source>
        <dbReference type="ARBA" id="ARBA00003109"/>
    </source>
</evidence>
<evidence type="ECO:0000256" key="14">
    <source>
        <dbReference type="ARBA" id="ARBA00049229"/>
    </source>
</evidence>
<evidence type="ECO:0000256" key="5">
    <source>
        <dbReference type="ARBA" id="ARBA00005072"/>
    </source>
</evidence>
<dbReference type="GO" id="GO:0009098">
    <property type="term" value="P:L-leucine biosynthetic process"/>
    <property type="evidence" value="ECO:0007669"/>
    <property type="project" value="UniProtKB-UniPathway"/>
</dbReference>
<evidence type="ECO:0000313" key="19">
    <source>
        <dbReference type="EMBL" id="SZD71434.1"/>
    </source>
</evidence>
<dbReference type="InterPro" id="IPR001544">
    <property type="entry name" value="Aminotrans_IV"/>
</dbReference>
<evidence type="ECO:0000313" key="20">
    <source>
        <dbReference type="Proteomes" id="UP000262142"/>
    </source>
</evidence>
<dbReference type="NCBIfam" id="TIGR01123">
    <property type="entry name" value="ilvE_II"/>
    <property type="match status" value="1"/>
</dbReference>
<dbReference type="InterPro" id="IPR043131">
    <property type="entry name" value="BCAT-like_N"/>
</dbReference>
<dbReference type="GO" id="GO:0052656">
    <property type="term" value="F:L-isoleucine-2-oxoglutarate transaminase activity"/>
    <property type="evidence" value="ECO:0007669"/>
    <property type="project" value="RHEA"/>
</dbReference>
<keyword evidence="9 18" id="KW-0808">Transferase</keyword>
<dbReference type="CDD" id="cd01557">
    <property type="entry name" value="BCAT_beta_family"/>
    <property type="match status" value="1"/>
</dbReference>
<dbReference type="OrthoDB" id="9804984at2"/>
<evidence type="ECO:0000256" key="13">
    <source>
        <dbReference type="ARBA" id="ARBA00048798"/>
    </source>
</evidence>
<evidence type="ECO:0000256" key="8">
    <source>
        <dbReference type="ARBA" id="ARBA00022605"/>
    </source>
</evidence>
<dbReference type="Proteomes" id="UP000262142">
    <property type="component" value="Unassembled WGS sequence"/>
</dbReference>
<dbReference type="InterPro" id="IPR018300">
    <property type="entry name" value="Aminotrans_IV_CS"/>
</dbReference>
<dbReference type="GO" id="GO:0009097">
    <property type="term" value="P:isoleucine biosynthetic process"/>
    <property type="evidence" value="ECO:0007669"/>
    <property type="project" value="UniProtKB-UniPathway"/>
</dbReference>
<evidence type="ECO:0000256" key="10">
    <source>
        <dbReference type="ARBA" id="ARBA00022898"/>
    </source>
</evidence>
<dbReference type="PANTHER" id="PTHR11825">
    <property type="entry name" value="SUBGROUP IIII AMINOTRANSFERASE"/>
    <property type="match status" value="1"/>
</dbReference>
<dbReference type="InterPro" id="IPR036038">
    <property type="entry name" value="Aminotransferase-like"/>
</dbReference>
<dbReference type="UniPathway" id="UPA00048">
    <property type="reaction ID" value="UER00073"/>
</dbReference>
<dbReference type="InterPro" id="IPR005786">
    <property type="entry name" value="B_amino_transII"/>
</dbReference>
<dbReference type="GO" id="GO:0052654">
    <property type="term" value="F:L-leucine-2-oxoglutarate transaminase activity"/>
    <property type="evidence" value="ECO:0007669"/>
    <property type="project" value="RHEA"/>
</dbReference>
<dbReference type="GO" id="GO:0009099">
    <property type="term" value="P:L-valine biosynthetic process"/>
    <property type="evidence" value="ECO:0007669"/>
    <property type="project" value="UniProtKB-UniPathway"/>
</dbReference>
<reference evidence="19 20" key="1">
    <citation type="submission" date="2018-09" db="EMBL/GenBank/DDBJ databases">
        <authorList>
            <consortium name="Pathogen Informatics"/>
        </authorList>
    </citation>
    <scope>NUCLEOTIDE SEQUENCE [LARGE SCALE GENOMIC DNA]</scope>
    <source>
        <strain evidence="19 20">OH-22767</strain>
    </source>
</reference>
<dbReference type="AlphaFoldDB" id="A0A383TUX1"/>
<keyword evidence="11 18" id="KW-0100">Branched-chain amino acid biosynthesis</keyword>
<proteinExistence type="inferred from homology"/>
<dbReference type="PROSITE" id="PS00770">
    <property type="entry name" value="AA_TRANSFER_CLASS_4"/>
    <property type="match status" value="1"/>
</dbReference>
<comment type="similarity">
    <text evidence="6 16">Belongs to the class-IV pyridoxal-phosphate-dependent aminotransferase family.</text>
</comment>
<keyword evidence="8 18" id="KW-0028">Amino-acid biosynthesis</keyword>
<dbReference type="InterPro" id="IPR043132">
    <property type="entry name" value="BCAT-like_C"/>
</dbReference>
<keyword evidence="10 17" id="KW-0663">Pyridoxal phosphate</keyword>
<dbReference type="EC" id="2.6.1.42" evidence="18"/>
<evidence type="ECO:0000256" key="1">
    <source>
        <dbReference type="ARBA" id="ARBA00001933"/>
    </source>
</evidence>
<comment type="catalytic activity">
    <reaction evidence="13 18">
        <text>L-isoleucine + 2-oxoglutarate = (S)-3-methyl-2-oxopentanoate + L-glutamate</text>
        <dbReference type="Rhea" id="RHEA:24801"/>
        <dbReference type="ChEBI" id="CHEBI:16810"/>
        <dbReference type="ChEBI" id="CHEBI:29985"/>
        <dbReference type="ChEBI" id="CHEBI:35146"/>
        <dbReference type="ChEBI" id="CHEBI:58045"/>
        <dbReference type="EC" id="2.6.1.42"/>
    </reaction>
</comment>
<dbReference type="Gene3D" id="3.30.470.10">
    <property type="match status" value="1"/>
</dbReference>
<evidence type="ECO:0000256" key="9">
    <source>
        <dbReference type="ARBA" id="ARBA00022679"/>
    </source>
</evidence>
<keyword evidence="20" id="KW-1185">Reference proteome</keyword>
<gene>
    <name evidence="19" type="primary">ilvE</name>
    <name evidence="19" type="ORF">SAMEA104719789_00533</name>
</gene>
<dbReference type="InterPro" id="IPR033939">
    <property type="entry name" value="BCAT_family"/>
</dbReference>